<accession>A0AAN7V1P2</accession>
<evidence type="ECO:0000313" key="2">
    <source>
        <dbReference type="EMBL" id="KAK5637691.1"/>
    </source>
</evidence>
<proteinExistence type="predicted"/>
<gene>
    <name evidence="2" type="ORF">RRF57_013406</name>
</gene>
<evidence type="ECO:0000256" key="1">
    <source>
        <dbReference type="SAM" id="SignalP"/>
    </source>
</evidence>
<feature type="chain" id="PRO_5042967984" evidence="1">
    <location>
        <begin position="22"/>
        <end position="333"/>
    </location>
</feature>
<keyword evidence="1" id="KW-0732">Signal</keyword>
<feature type="signal peptide" evidence="1">
    <location>
        <begin position="1"/>
        <end position="21"/>
    </location>
</feature>
<dbReference type="EMBL" id="JAWHQM010000248">
    <property type="protein sequence ID" value="KAK5637691.1"/>
    <property type="molecule type" value="Genomic_DNA"/>
</dbReference>
<reference evidence="2 3" key="1">
    <citation type="submission" date="2023-10" db="EMBL/GenBank/DDBJ databases">
        <title>Draft genome sequence of Xylaria bambusicola isolate GMP-LS, the root and basal stem rot pathogen of sugarcane in Indonesia.</title>
        <authorList>
            <person name="Selvaraj P."/>
            <person name="Muralishankar V."/>
            <person name="Muruganantham S."/>
            <person name="Sp S."/>
            <person name="Haryani S."/>
            <person name="Lau K.J.X."/>
            <person name="Naqvi N.I."/>
        </authorList>
    </citation>
    <scope>NUCLEOTIDE SEQUENCE [LARGE SCALE GENOMIC DNA]</scope>
    <source>
        <strain evidence="2">GMP-LS</strain>
    </source>
</reference>
<name>A0AAN7V1P2_9PEZI</name>
<comment type="caution">
    <text evidence="2">The sequence shown here is derived from an EMBL/GenBank/DDBJ whole genome shotgun (WGS) entry which is preliminary data.</text>
</comment>
<protein>
    <submittedName>
        <fullName evidence="2">Uncharacterized protein</fullName>
    </submittedName>
</protein>
<organism evidence="2 3">
    <name type="scientific">Xylaria bambusicola</name>
    <dbReference type="NCBI Taxonomy" id="326684"/>
    <lineage>
        <taxon>Eukaryota</taxon>
        <taxon>Fungi</taxon>
        <taxon>Dikarya</taxon>
        <taxon>Ascomycota</taxon>
        <taxon>Pezizomycotina</taxon>
        <taxon>Sordariomycetes</taxon>
        <taxon>Xylariomycetidae</taxon>
        <taxon>Xylariales</taxon>
        <taxon>Xylariaceae</taxon>
        <taxon>Xylaria</taxon>
    </lineage>
</organism>
<dbReference type="Proteomes" id="UP001305414">
    <property type="component" value="Unassembled WGS sequence"/>
</dbReference>
<dbReference type="AlphaFoldDB" id="A0AAN7V1P2"/>
<evidence type="ECO:0000313" key="3">
    <source>
        <dbReference type="Proteomes" id="UP001305414"/>
    </source>
</evidence>
<keyword evidence="3" id="KW-1185">Reference proteome</keyword>
<sequence length="333" mass="36916">MHRAFILAPVWVISLLSGTHASFKQAYPSIMKDIYYTISTHHEIFCGPTQKLGATQQQTVYVTKTISSTLTNTITPTRMVAQYVTLTSTATSDDDDMAPTDASWYVDEPRSNCYWLAVHELDKAYNLYNLTSELEVTALRGLVSQATESHQRLEQIAEQKPEQAERMNALDEALYYLVDTPLGNACDVFLNLTKQLIRHGSLTPREKRDEDIGVFFDAALLKLENNTQESRSESAPGVLLDGATEALRLVLDIYTDPLCSDADCSWAARIILELSQTADGLRDILKERLKLTKSKTLAGNSKGGSVSSMLWNMGLVLGLYGIVKVLVRLTANG</sequence>